<accession>A0A9D4WA47</accession>
<feature type="region of interest" description="Disordered" evidence="1">
    <location>
        <begin position="1"/>
        <end position="51"/>
    </location>
</feature>
<dbReference type="EMBL" id="JAMSHJ010000006">
    <property type="protein sequence ID" value="KAI5399013.1"/>
    <property type="molecule type" value="Genomic_DNA"/>
</dbReference>
<dbReference type="AlphaFoldDB" id="A0A9D4WA47"/>
<gene>
    <name evidence="2" type="ORF">KIW84_064400</name>
</gene>
<evidence type="ECO:0000256" key="1">
    <source>
        <dbReference type="SAM" id="MobiDB-lite"/>
    </source>
</evidence>
<dbReference type="Proteomes" id="UP001058974">
    <property type="component" value="Chromosome 6"/>
</dbReference>
<reference evidence="2 3" key="1">
    <citation type="journal article" date="2022" name="Nat. Genet.">
        <title>Improved pea reference genome and pan-genome highlight genomic features and evolutionary characteristics.</title>
        <authorList>
            <person name="Yang T."/>
            <person name="Liu R."/>
            <person name="Luo Y."/>
            <person name="Hu S."/>
            <person name="Wang D."/>
            <person name="Wang C."/>
            <person name="Pandey M.K."/>
            <person name="Ge S."/>
            <person name="Xu Q."/>
            <person name="Li N."/>
            <person name="Li G."/>
            <person name="Huang Y."/>
            <person name="Saxena R.K."/>
            <person name="Ji Y."/>
            <person name="Li M."/>
            <person name="Yan X."/>
            <person name="He Y."/>
            <person name="Liu Y."/>
            <person name="Wang X."/>
            <person name="Xiang C."/>
            <person name="Varshney R.K."/>
            <person name="Ding H."/>
            <person name="Gao S."/>
            <person name="Zong X."/>
        </authorList>
    </citation>
    <scope>NUCLEOTIDE SEQUENCE [LARGE SCALE GENOMIC DNA]</scope>
    <source>
        <strain evidence="2 3">cv. Zhongwan 6</strain>
    </source>
</reference>
<sequence length="124" mass="14041">MSRDEVPSSKKYGGSFSKKKEGETNAVSAGRQRRRHVRKNVRPRQQQNQPDLHCVVHQGAPGHDIENCYPLKYEVQKLVKGGMLSFKDRAPNVKANPLPAHGNASVNIVDGCHRNFRVFDMHRI</sequence>
<dbReference type="PANTHER" id="PTHR32108">
    <property type="entry name" value="DNA-DIRECTED RNA POLYMERASE SUBUNIT ALPHA"/>
    <property type="match status" value="1"/>
</dbReference>
<name>A0A9D4WA47_PEA</name>
<organism evidence="2 3">
    <name type="scientific">Pisum sativum</name>
    <name type="common">Garden pea</name>
    <name type="synonym">Lathyrus oleraceus</name>
    <dbReference type="NCBI Taxonomy" id="3888"/>
    <lineage>
        <taxon>Eukaryota</taxon>
        <taxon>Viridiplantae</taxon>
        <taxon>Streptophyta</taxon>
        <taxon>Embryophyta</taxon>
        <taxon>Tracheophyta</taxon>
        <taxon>Spermatophyta</taxon>
        <taxon>Magnoliopsida</taxon>
        <taxon>eudicotyledons</taxon>
        <taxon>Gunneridae</taxon>
        <taxon>Pentapetalae</taxon>
        <taxon>rosids</taxon>
        <taxon>fabids</taxon>
        <taxon>Fabales</taxon>
        <taxon>Fabaceae</taxon>
        <taxon>Papilionoideae</taxon>
        <taxon>50 kb inversion clade</taxon>
        <taxon>NPAAA clade</taxon>
        <taxon>Hologalegina</taxon>
        <taxon>IRL clade</taxon>
        <taxon>Fabeae</taxon>
        <taxon>Lathyrus</taxon>
    </lineage>
</organism>
<proteinExistence type="predicted"/>
<feature type="compositionally biased region" description="Basic residues" evidence="1">
    <location>
        <begin position="31"/>
        <end position="42"/>
    </location>
</feature>
<dbReference type="Gramene" id="Psat06G0440000-T1">
    <property type="protein sequence ID" value="KAI5399013.1"/>
    <property type="gene ID" value="KIW84_064400"/>
</dbReference>
<evidence type="ECO:0000313" key="2">
    <source>
        <dbReference type="EMBL" id="KAI5399013.1"/>
    </source>
</evidence>
<protein>
    <submittedName>
        <fullName evidence="2">Uncharacterized protein</fullName>
    </submittedName>
</protein>
<keyword evidence="3" id="KW-1185">Reference proteome</keyword>
<evidence type="ECO:0000313" key="3">
    <source>
        <dbReference type="Proteomes" id="UP001058974"/>
    </source>
</evidence>
<comment type="caution">
    <text evidence="2">The sequence shown here is derived from an EMBL/GenBank/DDBJ whole genome shotgun (WGS) entry which is preliminary data.</text>
</comment>